<dbReference type="PANTHER" id="PTHR33732">
    <property type="entry name" value="REF/SRPP-LIKE PROTEIN OS05G0151300/LOC_OS05G05940"/>
    <property type="match status" value="1"/>
</dbReference>
<dbReference type="Pfam" id="PF05755">
    <property type="entry name" value="REF"/>
    <property type="match status" value="3"/>
</dbReference>
<evidence type="ECO:0000313" key="3">
    <source>
        <dbReference type="Proteomes" id="UP000436088"/>
    </source>
</evidence>
<sequence length="1046" mass="106689">MSRFFPNRSNKSGDSGFLHGVVGEATSALNKVAGDVAAEVRSPGLVASHSGFIKPILSDAVYAAHGVATELRNAGTHVASEAISAAQMSPGVAGGVSPQGQHSELLSTASGLINQVSSDAFSAAQMSPGVSPQGQHSGLLGTASGLVKQVSSDAISAVQMSPGGSPQGQISGLLGTASGLVKQVSSDAISAAQMSPGGSPQGQLSGVVGTASGFVKQISSDAISAAQMSPGLSPQGQYSGLLGTTSVFIKQVSSDAISAAQMSPGGSPQGQISGVVGTASGFVKQISSDAISAAQMFPGGSPQGQLSGVVGTASGFVKQISSDAISAAQMSPGLSPQGQHSGLLGTASGFIKQVSSDAISAAQGVATEVQHAGMVGEPLSNIDRLVKQVSSEAITTVQNVPGVAASVGSGGVLNTASGFLKQVSSDAISAAQGVATEVQHAGAVGESLARIDNLVPSVIKQVSSDAISATQKVAGAAAGLASDVQNGGVLSTATGLIKDVSSQAISTAQGVVTDLKHGGAVQEETQKLKYLAFVQAAIVHMFFLFTDLFTKLKQNSGPLKPVLQTVETLVKTVIGPIFYKFFDVFYDLLEFADDKIGELVTMIDSLLPSVVKDVLSEDISVGRNALGLTVDTPATVVQTTLVPSTASGFLDRISSGAILAVEGVASQVQNSGLIPEQLQILKYMKYIKFFIQLQEAALRLVKFYFKVKKMLGPLEPVIDAIERVVISLYQKFFAKIVKSLVRWVLIKFFGVPAEVFDLIDKVGDLNKFADLSNLGNLSKFNALEKVGDLSRLGDSSKIDALVQNLPGVGGLATELTGAGVLSTASGFLKQASSNPLTGFQVAAGVQRAGALDSTTKIDGLISPFFKQATSVATSVGQIASGVASGAASDVQRTGLFSAPAGFIKQISSEAISTVQNASEVAQGLATTGVGSTATGFITQLASGPIAVTQRSQEVQQPVEAPSLAQTVFDIVEPTVEKCAVSVLQKLNRIPLFPQVAAVAVPTACFFTGVYNEVVATGAKKGYMVASFLPLVPTEKIAKVFSGGKYD</sequence>
<comment type="similarity">
    <text evidence="1">Belongs to the REF/SRPP family.</text>
</comment>
<organism evidence="2 3">
    <name type="scientific">Hibiscus syriacus</name>
    <name type="common">Rose of Sharon</name>
    <dbReference type="NCBI Taxonomy" id="106335"/>
    <lineage>
        <taxon>Eukaryota</taxon>
        <taxon>Viridiplantae</taxon>
        <taxon>Streptophyta</taxon>
        <taxon>Embryophyta</taxon>
        <taxon>Tracheophyta</taxon>
        <taxon>Spermatophyta</taxon>
        <taxon>Magnoliopsida</taxon>
        <taxon>eudicotyledons</taxon>
        <taxon>Gunneridae</taxon>
        <taxon>Pentapetalae</taxon>
        <taxon>rosids</taxon>
        <taxon>malvids</taxon>
        <taxon>Malvales</taxon>
        <taxon>Malvaceae</taxon>
        <taxon>Malvoideae</taxon>
        <taxon>Hibiscus</taxon>
    </lineage>
</organism>
<name>A0A6A2WTL9_HIBSY</name>
<evidence type="ECO:0000256" key="1">
    <source>
        <dbReference type="ARBA" id="ARBA00009737"/>
    </source>
</evidence>
<keyword evidence="3" id="KW-1185">Reference proteome</keyword>
<dbReference type="AlphaFoldDB" id="A0A6A2WTL9"/>
<reference evidence="2" key="1">
    <citation type="submission" date="2019-09" db="EMBL/GenBank/DDBJ databases">
        <title>Draft genome information of white flower Hibiscus syriacus.</title>
        <authorList>
            <person name="Kim Y.-M."/>
        </authorList>
    </citation>
    <scope>NUCLEOTIDE SEQUENCE [LARGE SCALE GENOMIC DNA]</scope>
    <source>
        <strain evidence="2">YM2019G1</strain>
    </source>
</reference>
<dbReference type="InterPro" id="IPR008802">
    <property type="entry name" value="REF"/>
</dbReference>
<dbReference type="Proteomes" id="UP000436088">
    <property type="component" value="Unassembled WGS sequence"/>
</dbReference>
<dbReference type="PANTHER" id="PTHR33732:SF9">
    <property type="entry name" value="REF_SRPP-LIKE PROTEIN OS05G0151300_LOC_OS05G05940"/>
    <property type="match status" value="1"/>
</dbReference>
<evidence type="ECO:0000313" key="2">
    <source>
        <dbReference type="EMBL" id="KAE8664141.1"/>
    </source>
</evidence>
<accession>A0A6A2WTL9</accession>
<proteinExistence type="inferred from homology"/>
<dbReference type="EMBL" id="VEPZ02001660">
    <property type="protein sequence ID" value="KAE8664141.1"/>
    <property type="molecule type" value="Genomic_DNA"/>
</dbReference>
<dbReference type="OrthoDB" id="1905464at2759"/>
<comment type="caution">
    <text evidence="2">The sequence shown here is derived from an EMBL/GenBank/DDBJ whole genome shotgun (WGS) entry which is preliminary data.</text>
</comment>
<protein>
    <submittedName>
        <fullName evidence="2">Uncharacterized protein</fullName>
    </submittedName>
</protein>
<gene>
    <name evidence="2" type="ORF">F3Y22_tig00112856pilonHSYRG00117</name>
</gene>